<dbReference type="Pfam" id="PF09848">
    <property type="entry name" value="SLFN-g3_helicase"/>
    <property type="match status" value="1"/>
</dbReference>
<name>A0ABU5SDP1_9BACT</name>
<protein>
    <submittedName>
        <fullName evidence="2">DUF2075 domain-containing protein</fullName>
    </submittedName>
</protein>
<gene>
    <name evidence="2" type="ORF">VB798_01775</name>
</gene>
<feature type="domain" description="Schlafen group 3-like DNA/RNA helicase" evidence="1">
    <location>
        <begin position="233"/>
        <end position="626"/>
    </location>
</feature>
<comment type="caution">
    <text evidence="2">The sequence shown here is derived from an EMBL/GenBank/DDBJ whole genome shotgun (WGS) entry which is preliminary data.</text>
</comment>
<proteinExistence type="predicted"/>
<keyword evidence="3" id="KW-1185">Reference proteome</keyword>
<evidence type="ECO:0000259" key="1">
    <source>
        <dbReference type="Pfam" id="PF09848"/>
    </source>
</evidence>
<dbReference type="Gene3D" id="3.40.50.300">
    <property type="entry name" value="P-loop containing nucleotide triphosphate hydrolases"/>
    <property type="match status" value="1"/>
</dbReference>
<dbReference type="InterPro" id="IPR018647">
    <property type="entry name" value="SLFN_3-like_DNA/RNA_helicase"/>
</dbReference>
<accession>A0ABU5SDP1</accession>
<dbReference type="EMBL" id="JAYGIM010000001">
    <property type="protein sequence ID" value="MEA5425282.1"/>
    <property type="molecule type" value="Genomic_DNA"/>
</dbReference>
<evidence type="ECO:0000313" key="2">
    <source>
        <dbReference type="EMBL" id="MEA5425282.1"/>
    </source>
</evidence>
<dbReference type="Proteomes" id="UP001302222">
    <property type="component" value="Unassembled WGS sequence"/>
</dbReference>
<dbReference type="RefSeq" id="WP_323255332.1">
    <property type="nucleotide sequence ID" value="NZ_JAYGIM010000001.1"/>
</dbReference>
<reference evidence="2 3" key="1">
    <citation type="submission" date="2023-12" db="EMBL/GenBank/DDBJ databases">
        <title>Novel species of the genus Arcicella isolated from rivers.</title>
        <authorList>
            <person name="Lu H."/>
        </authorList>
    </citation>
    <scope>NUCLEOTIDE SEQUENCE [LARGE SCALE GENOMIC DNA]</scope>
    <source>
        <strain evidence="2 3">DC25W</strain>
    </source>
</reference>
<evidence type="ECO:0000313" key="3">
    <source>
        <dbReference type="Proteomes" id="UP001302222"/>
    </source>
</evidence>
<organism evidence="2 3">
    <name type="scientific">Arcicella lustrica</name>
    <dbReference type="NCBI Taxonomy" id="2984196"/>
    <lineage>
        <taxon>Bacteria</taxon>
        <taxon>Pseudomonadati</taxon>
        <taxon>Bacteroidota</taxon>
        <taxon>Cytophagia</taxon>
        <taxon>Cytophagales</taxon>
        <taxon>Flectobacillaceae</taxon>
        <taxon>Arcicella</taxon>
    </lineage>
</organism>
<dbReference type="InterPro" id="IPR027417">
    <property type="entry name" value="P-loop_NTPase"/>
</dbReference>
<sequence length="655" mass="74918">MTRSYYSNIISDFLQDDETRILGQLSLHHNHALEDLQKNAWVKQITILKDTLQGIDNGQIYFEFSIPRMGKRVDNILIINDIIFVLEFKVGDNQYQKQSTEQVIDYCLDLQNFHEGSHHEKLIPILISTKADPIENVFTSVNNLFEPLKANQQNLREVITKSLLHSNGKQINPSKWENSIYKPTPTIIEAAQALYKGHNVKEISRHDAGAINLSKTTDCINKIIETAKREQKKSICFLTGVPGAGKTLAGLNIANERMKADEDEHAVFLSGNGPLVDVLREALTRDEVATSKENGQALTKKLAAIKANAFIQNIHHFRDDNLISKKAPVEKVVVFDEAQRAWTKEQVSSFMKRKKGVEDFGMSEPEFLISVMDRHEDWCTIICLIGGGQEINTGEAGVSEWLSSLKNNYPNWDIHYSNLISSDVNYLSNIELRNWVRSVATEKHELHLSVSVRSFRSEKISELMHEILEAKHERASTLLGEVNNVFPILVTRDLTTAKKWLRTQAKGSERIGLVASSGGRRLRPLGIDVKNEISAPNWFLNNSDDIRSSYFLEEIATEFDIQGLEIDWVCIAWDINYYFENGKWNCQYFSGTKWQNIHNENDKTYLQNAYRVLLTRARQGLIIYIPEGDDLDYTRPKELYDKTFNYFQLCGIKTI</sequence>
<dbReference type="SUPFAM" id="SSF52540">
    <property type="entry name" value="P-loop containing nucleoside triphosphate hydrolases"/>
    <property type="match status" value="1"/>
</dbReference>